<sequence length="85" mass="9952">MRERRTEVDGWVAIWEIDHWRIRIMLVRSLIDSVGPLLNVDGAAAAPDLADMREKYPNLSRLWDVVRHEYWAEVITPQEHSEGTI</sequence>
<dbReference type="RefSeq" id="WP_327097253.1">
    <property type="nucleotide sequence ID" value="NZ_CP109149.1"/>
</dbReference>
<proteinExistence type="predicted"/>
<accession>A0ABZ1YQ95</accession>
<dbReference type="EMBL" id="CP109441">
    <property type="protein sequence ID" value="WUV43909.1"/>
    <property type="molecule type" value="Genomic_DNA"/>
</dbReference>
<evidence type="ECO:0000313" key="2">
    <source>
        <dbReference type="Proteomes" id="UP001432062"/>
    </source>
</evidence>
<reference evidence="1" key="1">
    <citation type="submission" date="2022-10" db="EMBL/GenBank/DDBJ databases">
        <title>The complete genomes of actinobacterial strains from the NBC collection.</title>
        <authorList>
            <person name="Joergensen T.S."/>
            <person name="Alvarez Arevalo M."/>
            <person name="Sterndorff E.B."/>
            <person name="Faurdal D."/>
            <person name="Vuksanovic O."/>
            <person name="Mourched A.-S."/>
            <person name="Charusanti P."/>
            <person name="Shaw S."/>
            <person name="Blin K."/>
            <person name="Weber T."/>
        </authorList>
    </citation>
    <scope>NUCLEOTIDE SEQUENCE</scope>
    <source>
        <strain evidence="1">NBC_01482</strain>
    </source>
</reference>
<name>A0ABZ1YQ95_9NOCA</name>
<keyword evidence="2" id="KW-1185">Reference proteome</keyword>
<gene>
    <name evidence="1" type="ORF">OG563_32540</name>
</gene>
<organism evidence="1 2">
    <name type="scientific">Nocardia vinacea</name>
    <dbReference type="NCBI Taxonomy" id="96468"/>
    <lineage>
        <taxon>Bacteria</taxon>
        <taxon>Bacillati</taxon>
        <taxon>Actinomycetota</taxon>
        <taxon>Actinomycetes</taxon>
        <taxon>Mycobacteriales</taxon>
        <taxon>Nocardiaceae</taxon>
        <taxon>Nocardia</taxon>
    </lineage>
</organism>
<protein>
    <submittedName>
        <fullName evidence="1">Uncharacterized protein</fullName>
    </submittedName>
</protein>
<evidence type="ECO:0000313" key="1">
    <source>
        <dbReference type="EMBL" id="WUV43909.1"/>
    </source>
</evidence>
<dbReference type="Proteomes" id="UP001432062">
    <property type="component" value="Chromosome"/>
</dbReference>